<evidence type="ECO:0000256" key="2">
    <source>
        <dbReference type="ARBA" id="ARBA00023315"/>
    </source>
</evidence>
<evidence type="ECO:0000313" key="4">
    <source>
        <dbReference type="EMBL" id="KGM30292.1"/>
    </source>
</evidence>
<dbReference type="RefSeq" id="WP_034849142.1">
    <property type="nucleotide sequence ID" value="NZ_JANX01000917.1"/>
</dbReference>
<accession>A0A0A0CZM4</accession>
<dbReference type="PROSITE" id="PS51186">
    <property type="entry name" value="GNAT"/>
    <property type="match status" value="1"/>
</dbReference>
<dbReference type="InterPro" id="IPR016181">
    <property type="entry name" value="Acyl_CoA_acyltransferase"/>
</dbReference>
<dbReference type="GO" id="GO:0016747">
    <property type="term" value="F:acyltransferase activity, transferring groups other than amino-acyl groups"/>
    <property type="evidence" value="ECO:0007669"/>
    <property type="project" value="InterPro"/>
</dbReference>
<dbReference type="EMBL" id="JANX01000917">
    <property type="protein sequence ID" value="KGM30292.1"/>
    <property type="molecule type" value="Genomic_DNA"/>
</dbReference>
<dbReference type="SUPFAM" id="SSF55729">
    <property type="entry name" value="Acyl-CoA N-acyltransferases (Nat)"/>
    <property type="match status" value="1"/>
</dbReference>
<evidence type="ECO:0000256" key="1">
    <source>
        <dbReference type="ARBA" id="ARBA00022679"/>
    </source>
</evidence>
<dbReference type="InterPro" id="IPR000182">
    <property type="entry name" value="GNAT_dom"/>
</dbReference>
<evidence type="ECO:0000313" key="5">
    <source>
        <dbReference type="Proteomes" id="UP000029995"/>
    </source>
</evidence>
<dbReference type="AlphaFoldDB" id="A0A0A0CZM4"/>
<keyword evidence="2" id="KW-0012">Acyltransferase</keyword>
<dbReference type="Proteomes" id="UP000029995">
    <property type="component" value="Unassembled WGS sequence"/>
</dbReference>
<dbReference type="InterPro" id="IPR050832">
    <property type="entry name" value="Bact_Acetyltransf"/>
</dbReference>
<dbReference type="Pfam" id="PF00583">
    <property type="entry name" value="Acetyltransf_1"/>
    <property type="match status" value="1"/>
</dbReference>
<keyword evidence="1" id="KW-0808">Transferase</keyword>
<proteinExistence type="predicted"/>
<comment type="caution">
    <text evidence="4">The sequence shown here is derived from an EMBL/GenBank/DDBJ whole genome shotgun (WGS) entry which is preliminary data.</text>
</comment>
<dbReference type="OrthoDB" id="7585366at2"/>
<sequence length="147" mass="15918">MTVALRPLAPADHDRLLAMAIAFNDEDSHPLTPGGRRALAELVAGTRFASGWMIEAGGEAVGYLVVTWSWSIEFGGRDAFIDEFYIEPSHRGRGRGSAVLEALVGLLQAEGVHAVHLEVEAGNPDAARLYRRHGFAGTDRAILSRRL</sequence>
<protein>
    <recommendedName>
        <fullName evidence="3">N-acetyltransferase domain-containing protein</fullName>
    </recommendedName>
</protein>
<feature type="domain" description="N-acetyltransferase" evidence="3">
    <location>
        <begin position="3"/>
        <end position="147"/>
    </location>
</feature>
<gene>
    <name evidence="4" type="ORF">P409_33945</name>
</gene>
<dbReference type="PANTHER" id="PTHR43877">
    <property type="entry name" value="AMINOALKYLPHOSPHONATE N-ACETYLTRANSFERASE-RELATED-RELATED"/>
    <property type="match status" value="1"/>
</dbReference>
<reference evidence="4 5" key="1">
    <citation type="submission" date="2014-01" db="EMBL/GenBank/DDBJ databases">
        <title>Genome sequence determination for a cystic fibrosis isolate, Inquilinus limosus.</title>
        <authorList>
            <person name="Pino M."/>
            <person name="Di Conza J."/>
            <person name="Gutkind G."/>
        </authorList>
    </citation>
    <scope>NUCLEOTIDE SEQUENCE [LARGE SCALE GENOMIC DNA]</scope>
    <source>
        <strain evidence="4 5">MP06</strain>
    </source>
</reference>
<organism evidence="4 5">
    <name type="scientific">Inquilinus limosus MP06</name>
    <dbReference type="NCBI Taxonomy" id="1398085"/>
    <lineage>
        <taxon>Bacteria</taxon>
        <taxon>Pseudomonadati</taxon>
        <taxon>Pseudomonadota</taxon>
        <taxon>Alphaproteobacteria</taxon>
        <taxon>Rhodospirillales</taxon>
        <taxon>Rhodospirillaceae</taxon>
        <taxon>Inquilinus</taxon>
    </lineage>
</organism>
<name>A0A0A0CZM4_9PROT</name>
<evidence type="ECO:0000259" key="3">
    <source>
        <dbReference type="PROSITE" id="PS51186"/>
    </source>
</evidence>
<dbReference type="CDD" id="cd04301">
    <property type="entry name" value="NAT_SF"/>
    <property type="match status" value="1"/>
</dbReference>
<dbReference type="Gene3D" id="3.40.630.30">
    <property type="match status" value="1"/>
</dbReference>